<keyword evidence="2" id="KW-0614">Plasmid</keyword>
<evidence type="ECO:0000256" key="1">
    <source>
        <dbReference type="SAM" id="MobiDB-lite"/>
    </source>
</evidence>
<dbReference type="RefSeq" id="WP_012754207.1">
    <property type="nucleotide sequence ID" value="NC_012811.1"/>
</dbReference>
<evidence type="ECO:0000313" key="2">
    <source>
        <dbReference type="EMBL" id="ACS43784.1"/>
    </source>
</evidence>
<feature type="region of interest" description="Disordered" evidence="1">
    <location>
        <begin position="513"/>
        <end position="571"/>
    </location>
</feature>
<proteinExistence type="predicted"/>
<dbReference type="HOGENOM" id="CLU_477188_0_0_5"/>
<dbReference type="Proteomes" id="UP000009081">
    <property type="component" value="Plasmid megaplasmid"/>
</dbReference>
<dbReference type="OrthoDB" id="8479285at2"/>
<organism evidence="2 3">
    <name type="scientific">Methylorubrum extorquens (strain ATCC 14718 / DSM 1338 / JCM 2805 / NCIMB 9133 / AM1)</name>
    <name type="common">Methylobacterium extorquens</name>
    <dbReference type="NCBI Taxonomy" id="272630"/>
    <lineage>
        <taxon>Bacteria</taxon>
        <taxon>Pseudomonadati</taxon>
        <taxon>Pseudomonadota</taxon>
        <taxon>Alphaproteobacteria</taxon>
        <taxon>Hyphomicrobiales</taxon>
        <taxon>Methylobacteriaceae</taxon>
        <taxon>Methylorubrum</taxon>
    </lineage>
</organism>
<protein>
    <submittedName>
        <fullName evidence="2">Uncharacterized protein</fullName>
    </submittedName>
</protein>
<keyword evidence="3" id="KW-1185">Reference proteome</keyword>
<accession>C5B5Q2</accession>
<feature type="compositionally biased region" description="Acidic residues" evidence="1">
    <location>
        <begin position="536"/>
        <end position="545"/>
    </location>
</feature>
<dbReference type="KEGG" id="mea:Mex_2p0989"/>
<geneLocation type="plasmid" evidence="2 3">
    <name>megaplasmid</name>
</geneLocation>
<reference evidence="2 3" key="1">
    <citation type="journal article" date="2009" name="PLoS ONE">
        <title>Methylobacterium genome sequences: a reference blueprint to investigate microbial metabolism of C1 compounds from natural and industrial sources.</title>
        <authorList>
            <person name="Vuilleumier S."/>
            <person name="Chistoserdova L."/>
            <person name="Lee M.-C."/>
            <person name="Bringel F."/>
            <person name="Lajus A."/>
            <person name="Zhou Y."/>
            <person name="Gourion B."/>
            <person name="Barbe V."/>
            <person name="Chang J."/>
            <person name="Cruveiller S."/>
            <person name="Dossat C."/>
            <person name="Gillett W."/>
            <person name="Gruffaz C."/>
            <person name="Haugen E."/>
            <person name="Hourcade E."/>
            <person name="Levy R."/>
            <person name="Mangenot S."/>
            <person name="Muller E."/>
            <person name="Nadalig T."/>
            <person name="Pagni M."/>
            <person name="Penny C."/>
            <person name="Peyraud R."/>
            <person name="Robinson D.G."/>
            <person name="Roche D."/>
            <person name="Rouy Z."/>
            <person name="Saenampechek C."/>
            <person name="Salvignol G."/>
            <person name="Vallenet D."/>
            <person name="Wu Z."/>
            <person name="Marx C.J."/>
            <person name="Vorholt J.A."/>
            <person name="Olson M.V."/>
            <person name="Kaul R."/>
            <person name="Weissenbach J."/>
            <person name="Medigue C."/>
            <person name="Lidstrom M.E."/>
        </authorList>
    </citation>
    <scope>NUCLEOTIDE SEQUENCE [LARGE SCALE GENOMIC DNA]</scope>
    <source>
        <strain evidence="3">ATCC 14718 / DSM 1338 / JCM 2805 / NCIMB 9133 / AM1</strain>
    </source>
</reference>
<sequence>MARFNGLCEVADMKEPRRFRRNWIDGEMQAVADVGEDGPRKGTARRLRPVGIKRVPMKRTFAGAYLDQGRRPRRKLKTVSDVSQYLLQQSLLDLGEPLTGPSPEGDEKIAKMMAAEVAAAVVRPGSNSVHWYSDAIERAIAIASVLHPEIGSDAAAAAVPGGRFKTADEARIVFFAATAITSQNVVVRDNIRYALEQYRHFVEHGRFLPKGYGAKAASVRGNLERFNQMLGLFEDDIAALGAFLDTEFTMKELREAGKRNGLAIGGKELADEIVHGSMVFGPKIGGGFYQNLRGNLKTLTVDLWFSRTWGRYTGTLLKGEVSGKQVERLAEGLRGLSDVVVERMREDGVEFEPDALADLDPAELLDLCRNLARFWERMRKAMAREGETNDSLSAYKSRLEWPGAAEAIKQALGDPVDVPSSGGMRRWMRSVVKRSLQILASNGIVMNTAELQASLWFPEKDLWGLLSNRVILERTDSYDDVLYATARREGYSHEAIEDRLLAMGAHGFVGRWDPKAFGQGEPGAAEGDGPGPATDLEGEEGEAPEGELTQTESEYGPEPDELASAPSLSPC</sequence>
<dbReference type="EMBL" id="CP001511">
    <property type="protein sequence ID" value="ACS43784.1"/>
    <property type="molecule type" value="Genomic_DNA"/>
</dbReference>
<gene>
    <name evidence="2" type="ordered locus">MexAM1_META2p0989</name>
</gene>
<feature type="compositionally biased region" description="Low complexity" evidence="1">
    <location>
        <begin position="518"/>
        <end position="533"/>
    </location>
</feature>
<dbReference type="AlphaFoldDB" id="C5B5Q2"/>
<evidence type="ECO:0000313" key="3">
    <source>
        <dbReference type="Proteomes" id="UP000009081"/>
    </source>
</evidence>
<name>C5B5Q2_METEA</name>